<evidence type="ECO:0000256" key="1">
    <source>
        <dbReference type="ARBA" id="ARBA00004167"/>
    </source>
</evidence>
<organism evidence="9 10">
    <name type="scientific">Olea europaea subsp. europaea</name>
    <dbReference type="NCBI Taxonomy" id="158383"/>
    <lineage>
        <taxon>Eukaryota</taxon>
        <taxon>Viridiplantae</taxon>
        <taxon>Streptophyta</taxon>
        <taxon>Embryophyta</taxon>
        <taxon>Tracheophyta</taxon>
        <taxon>Spermatophyta</taxon>
        <taxon>Magnoliopsida</taxon>
        <taxon>eudicotyledons</taxon>
        <taxon>Gunneridae</taxon>
        <taxon>Pentapetalae</taxon>
        <taxon>asterids</taxon>
        <taxon>lamiids</taxon>
        <taxon>Lamiales</taxon>
        <taxon>Oleaceae</taxon>
        <taxon>Oleeae</taxon>
        <taxon>Olea</taxon>
    </lineage>
</organism>
<dbReference type="PRINTS" id="PR00463">
    <property type="entry name" value="EP450I"/>
</dbReference>
<dbReference type="InterPro" id="IPR002401">
    <property type="entry name" value="Cyt_P450_E_grp-I"/>
</dbReference>
<evidence type="ECO:0000256" key="8">
    <source>
        <dbReference type="RuleBase" id="RU000461"/>
    </source>
</evidence>
<dbReference type="InterPro" id="IPR001128">
    <property type="entry name" value="Cyt_P450"/>
</dbReference>
<proteinExistence type="inferred from homology"/>
<dbReference type="EMBL" id="CACTIH010007405">
    <property type="protein sequence ID" value="CAA3012577.1"/>
    <property type="molecule type" value="Genomic_DNA"/>
</dbReference>
<dbReference type="InterPro" id="IPR017972">
    <property type="entry name" value="Cyt_P450_CS"/>
</dbReference>
<comment type="cofactor">
    <cofactor evidence="7">
        <name>heme</name>
        <dbReference type="ChEBI" id="CHEBI:30413"/>
    </cofactor>
</comment>
<dbReference type="GO" id="GO:0016705">
    <property type="term" value="F:oxidoreductase activity, acting on paired donors, with incorporation or reduction of molecular oxygen"/>
    <property type="evidence" value="ECO:0007669"/>
    <property type="project" value="InterPro"/>
</dbReference>
<comment type="subcellular location">
    <subcellularLocation>
        <location evidence="1">Membrane</location>
        <topology evidence="1">Single-pass membrane protein</topology>
    </subcellularLocation>
</comment>
<evidence type="ECO:0000256" key="6">
    <source>
        <dbReference type="ARBA" id="ARBA00023033"/>
    </source>
</evidence>
<dbReference type="Proteomes" id="UP000594638">
    <property type="component" value="Unassembled WGS sequence"/>
</dbReference>
<dbReference type="PRINTS" id="PR00385">
    <property type="entry name" value="P450"/>
</dbReference>
<evidence type="ECO:0000256" key="4">
    <source>
        <dbReference type="ARBA" id="ARBA00023002"/>
    </source>
</evidence>
<protein>
    <submittedName>
        <fullName evidence="9">Isoflavone 2 -hydroxylase-like</fullName>
    </submittedName>
</protein>
<reference evidence="9 10" key="1">
    <citation type="submission" date="2019-12" db="EMBL/GenBank/DDBJ databases">
        <authorList>
            <person name="Alioto T."/>
            <person name="Alioto T."/>
            <person name="Gomez Garrido J."/>
        </authorList>
    </citation>
    <scope>NUCLEOTIDE SEQUENCE [LARGE SCALE GENOMIC DNA]</scope>
</reference>
<dbReference type="Gene3D" id="1.10.630.10">
    <property type="entry name" value="Cytochrome P450"/>
    <property type="match status" value="1"/>
</dbReference>
<dbReference type="AlphaFoldDB" id="A0A8S0U7N1"/>
<feature type="binding site" description="axial binding residue" evidence="7">
    <location>
        <position position="223"/>
    </location>
    <ligand>
        <name>heme</name>
        <dbReference type="ChEBI" id="CHEBI:30413"/>
    </ligand>
    <ligandPart>
        <name>Fe</name>
        <dbReference type="ChEBI" id="CHEBI:18248"/>
    </ligandPart>
</feature>
<dbReference type="InterPro" id="IPR050651">
    <property type="entry name" value="Plant_Cytochrome_P450_Monoox"/>
</dbReference>
<dbReference type="GO" id="GO:0020037">
    <property type="term" value="F:heme binding"/>
    <property type="evidence" value="ECO:0007669"/>
    <property type="project" value="InterPro"/>
</dbReference>
<keyword evidence="10" id="KW-1185">Reference proteome</keyword>
<keyword evidence="6 8" id="KW-0503">Monooxygenase</keyword>
<dbReference type="GO" id="GO:0004497">
    <property type="term" value="F:monooxygenase activity"/>
    <property type="evidence" value="ECO:0007669"/>
    <property type="project" value="UniProtKB-KW"/>
</dbReference>
<dbReference type="PROSITE" id="PS00086">
    <property type="entry name" value="CYTOCHROME_P450"/>
    <property type="match status" value="1"/>
</dbReference>
<sequence>MAPSSISISAAVGSSLFPPTRWLSNASQRMISYLPTIQIPWQAKSSATITPPLDSPHMEITGGISADYPQEKESIITGSKRKTLVQELLSLQQTEPECYTDEIIKAVILRSGKWPGLKSTTVTPGKLLEDSDLPKLSYLHCIINETLRLHSVGPLLVPRCSLQDCNVQGFEIPGGTTLLVNAWAIHIDPNVWEEPTKFKPGRFDGIEDRTNGFLPFGVGKRACPGSGMAIRLMALALGTFIQCFECERVGCELVDMEEFCSGRTLSKVKPLEEMYRPRN</sequence>
<dbReference type="Gramene" id="OE9A110660T1">
    <property type="protein sequence ID" value="OE9A110660C1"/>
    <property type="gene ID" value="OE9A110660"/>
</dbReference>
<keyword evidence="3 7" id="KW-0479">Metal-binding</keyword>
<comment type="similarity">
    <text evidence="8">Belongs to the cytochrome P450 family.</text>
</comment>
<dbReference type="Pfam" id="PF00067">
    <property type="entry name" value="p450"/>
    <property type="match status" value="1"/>
</dbReference>
<name>A0A8S0U7N1_OLEEU</name>
<dbReference type="GO" id="GO:0005506">
    <property type="term" value="F:iron ion binding"/>
    <property type="evidence" value="ECO:0007669"/>
    <property type="project" value="InterPro"/>
</dbReference>
<evidence type="ECO:0000313" key="9">
    <source>
        <dbReference type="EMBL" id="CAA3012577.1"/>
    </source>
</evidence>
<keyword evidence="5 7" id="KW-0408">Iron</keyword>
<evidence type="ECO:0000313" key="10">
    <source>
        <dbReference type="Proteomes" id="UP000594638"/>
    </source>
</evidence>
<dbReference type="PANTHER" id="PTHR47947">
    <property type="entry name" value="CYTOCHROME P450 82C3-RELATED"/>
    <property type="match status" value="1"/>
</dbReference>
<accession>A0A8S0U7N1</accession>
<keyword evidence="2 7" id="KW-0349">Heme</keyword>
<evidence type="ECO:0000256" key="5">
    <source>
        <dbReference type="ARBA" id="ARBA00023004"/>
    </source>
</evidence>
<keyword evidence="4 8" id="KW-0560">Oxidoreductase</keyword>
<dbReference type="PANTHER" id="PTHR47947:SF13">
    <property type="entry name" value="CYTOCHROME P450, FAMILY 81, SUBFAMILY K, POLYPEPTIDE 1-RELATED"/>
    <property type="match status" value="1"/>
</dbReference>
<dbReference type="SUPFAM" id="SSF48264">
    <property type="entry name" value="Cytochrome P450"/>
    <property type="match status" value="1"/>
</dbReference>
<comment type="caution">
    <text evidence="9">The sequence shown here is derived from an EMBL/GenBank/DDBJ whole genome shotgun (WGS) entry which is preliminary data.</text>
</comment>
<evidence type="ECO:0000256" key="7">
    <source>
        <dbReference type="PIRSR" id="PIRSR602401-1"/>
    </source>
</evidence>
<evidence type="ECO:0000256" key="3">
    <source>
        <dbReference type="ARBA" id="ARBA00022723"/>
    </source>
</evidence>
<gene>
    <name evidence="9" type="ORF">OLEA9_A110660</name>
</gene>
<dbReference type="InterPro" id="IPR036396">
    <property type="entry name" value="Cyt_P450_sf"/>
</dbReference>
<dbReference type="GO" id="GO:0016020">
    <property type="term" value="C:membrane"/>
    <property type="evidence" value="ECO:0007669"/>
    <property type="project" value="UniProtKB-SubCell"/>
</dbReference>
<evidence type="ECO:0000256" key="2">
    <source>
        <dbReference type="ARBA" id="ARBA00022617"/>
    </source>
</evidence>
<dbReference type="OrthoDB" id="849969at2759"/>